<evidence type="ECO:0000313" key="1">
    <source>
        <dbReference type="EMBL" id="MFD2629511.1"/>
    </source>
</evidence>
<dbReference type="InterPro" id="IPR009776">
    <property type="entry name" value="Spore_0_M"/>
</dbReference>
<dbReference type="Pfam" id="PF07070">
    <property type="entry name" value="Spo0M"/>
    <property type="match status" value="1"/>
</dbReference>
<proteinExistence type="predicted"/>
<name>A0ABW5Q1S6_9BACI</name>
<dbReference type="PANTHER" id="PTHR40053">
    <property type="entry name" value="SPORULATION-CONTROL PROTEIN SPO0M"/>
    <property type="match status" value="1"/>
</dbReference>
<accession>A0ABW5Q1S6</accession>
<dbReference type="RefSeq" id="WP_379562303.1">
    <property type="nucleotide sequence ID" value="NZ_JBHUMX010000036.1"/>
</dbReference>
<protein>
    <submittedName>
        <fullName evidence="1">Sporulation protein</fullName>
    </submittedName>
</protein>
<dbReference type="EMBL" id="JBHUMX010000036">
    <property type="protein sequence ID" value="MFD2629511.1"/>
    <property type="molecule type" value="Genomic_DNA"/>
</dbReference>
<evidence type="ECO:0000313" key="2">
    <source>
        <dbReference type="Proteomes" id="UP001597451"/>
    </source>
</evidence>
<gene>
    <name evidence="1" type="ORF">ACFSUN_12035</name>
</gene>
<dbReference type="PANTHER" id="PTHR40053:SF1">
    <property type="entry name" value="SPORULATION-CONTROL PROTEIN SPO0M"/>
    <property type="match status" value="1"/>
</dbReference>
<comment type="caution">
    <text evidence="1">The sequence shown here is derived from an EMBL/GenBank/DDBJ whole genome shotgun (WGS) entry which is preliminary data.</text>
</comment>
<sequence length="254" mass="28355">MFNKMLSSIGIGSAKVDAQLDNTQCIAGETVKGVVKIVGGKTEQQIDQIYLSVNTKYIKERDDKKYSVDVIIDKFKITDSLLVKPEEQIEFPFSFVLPEDTPLTAGRTKVWLSTGLDIKNAIDPGDKDSIEVKPSPEVAAVLEAVHTLGFSLREVETKEAPRRIRGRLPFIQEFEYVPRSGPYKGVLDEIELLFTPTGNGQVEVIMQIDKRARGLSGLFAEALGQDESYVRFEVSKTNAPEIQQTIRNIIDQYS</sequence>
<reference evidence="2" key="1">
    <citation type="journal article" date="2019" name="Int. J. Syst. Evol. Microbiol.">
        <title>The Global Catalogue of Microorganisms (GCM) 10K type strain sequencing project: providing services to taxonomists for standard genome sequencing and annotation.</title>
        <authorList>
            <consortium name="The Broad Institute Genomics Platform"/>
            <consortium name="The Broad Institute Genome Sequencing Center for Infectious Disease"/>
            <person name="Wu L."/>
            <person name="Ma J."/>
        </authorList>
    </citation>
    <scope>NUCLEOTIDE SEQUENCE [LARGE SCALE GENOMIC DNA]</scope>
    <source>
        <strain evidence="2">TISTR 1858</strain>
    </source>
</reference>
<organism evidence="1 2">
    <name type="scientific">Oceanobacillus kapialis</name>
    <dbReference type="NCBI Taxonomy" id="481353"/>
    <lineage>
        <taxon>Bacteria</taxon>
        <taxon>Bacillati</taxon>
        <taxon>Bacillota</taxon>
        <taxon>Bacilli</taxon>
        <taxon>Bacillales</taxon>
        <taxon>Bacillaceae</taxon>
        <taxon>Oceanobacillus</taxon>
    </lineage>
</organism>
<dbReference type="Proteomes" id="UP001597451">
    <property type="component" value="Unassembled WGS sequence"/>
</dbReference>
<keyword evidence="2" id="KW-1185">Reference proteome</keyword>